<evidence type="ECO:0000256" key="1">
    <source>
        <dbReference type="ARBA" id="ARBA00023015"/>
    </source>
</evidence>
<evidence type="ECO:0000259" key="4">
    <source>
        <dbReference type="PROSITE" id="PS51000"/>
    </source>
</evidence>
<proteinExistence type="predicted"/>
<dbReference type="Proteomes" id="UP001500467">
    <property type="component" value="Unassembled WGS sequence"/>
</dbReference>
<dbReference type="EMBL" id="BAAALM010000016">
    <property type="protein sequence ID" value="GAA1215335.1"/>
    <property type="molecule type" value="Genomic_DNA"/>
</dbReference>
<evidence type="ECO:0000256" key="2">
    <source>
        <dbReference type="ARBA" id="ARBA00023125"/>
    </source>
</evidence>
<dbReference type="PANTHER" id="PTHR34580:SF3">
    <property type="entry name" value="PROTEIN PAFB"/>
    <property type="match status" value="1"/>
</dbReference>
<dbReference type="InterPro" id="IPR051534">
    <property type="entry name" value="CBASS_pafABC_assoc_protein"/>
</dbReference>
<dbReference type="InterPro" id="IPR028349">
    <property type="entry name" value="PafC-like"/>
</dbReference>
<dbReference type="PROSITE" id="PS51000">
    <property type="entry name" value="HTH_DEOR_2"/>
    <property type="match status" value="1"/>
</dbReference>
<protein>
    <submittedName>
        <fullName evidence="5">YafY family protein</fullName>
    </submittedName>
</protein>
<comment type="caution">
    <text evidence="5">The sequence shown here is derived from an EMBL/GenBank/DDBJ whole genome shotgun (WGS) entry which is preliminary data.</text>
</comment>
<dbReference type="InterPro" id="IPR036390">
    <property type="entry name" value="WH_DNA-bd_sf"/>
</dbReference>
<keyword evidence="2" id="KW-0238">DNA-binding</keyword>
<dbReference type="SUPFAM" id="SSF46785">
    <property type="entry name" value="Winged helix' DNA-binding domain"/>
    <property type="match status" value="1"/>
</dbReference>
<dbReference type="InterPro" id="IPR013196">
    <property type="entry name" value="HTH_11"/>
</dbReference>
<dbReference type="InterPro" id="IPR026881">
    <property type="entry name" value="WYL_dom"/>
</dbReference>
<evidence type="ECO:0000313" key="6">
    <source>
        <dbReference type="Proteomes" id="UP001500467"/>
    </source>
</evidence>
<dbReference type="RefSeq" id="WP_253855889.1">
    <property type="nucleotide sequence ID" value="NZ_BAAALM010000016.1"/>
</dbReference>
<keyword evidence="3" id="KW-0804">Transcription</keyword>
<dbReference type="Gene3D" id="1.10.10.10">
    <property type="entry name" value="Winged helix-like DNA-binding domain superfamily/Winged helix DNA-binding domain"/>
    <property type="match status" value="1"/>
</dbReference>
<feature type="domain" description="HTH deoR-type" evidence="4">
    <location>
        <begin position="7"/>
        <end position="62"/>
    </location>
</feature>
<gene>
    <name evidence="5" type="ORF">GCM10009675_41850</name>
</gene>
<reference evidence="5 6" key="1">
    <citation type="journal article" date="2019" name="Int. J. Syst. Evol. Microbiol.">
        <title>The Global Catalogue of Microorganisms (GCM) 10K type strain sequencing project: providing services to taxonomists for standard genome sequencing and annotation.</title>
        <authorList>
            <consortium name="The Broad Institute Genomics Platform"/>
            <consortium name="The Broad Institute Genome Sequencing Center for Infectious Disease"/>
            <person name="Wu L."/>
            <person name="Ma J."/>
        </authorList>
    </citation>
    <scope>NUCLEOTIDE SEQUENCE [LARGE SCALE GENOMIC DNA]</scope>
    <source>
        <strain evidence="5 6">JCM 13022</strain>
    </source>
</reference>
<dbReference type="Pfam" id="PF08279">
    <property type="entry name" value="HTH_11"/>
    <property type="match status" value="1"/>
</dbReference>
<dbReference type="InterPro" id="IPR036388">
    <property type="entry name" value="WH-like_DNA-bd_sf"/>
</dbReference>
<dbReference type="PANTHER" id="PTHR34580">
    <property type="match status" value="1"/>
</dbReference>
<name>A0ABN1VLQ6_9PSEU</name>
<dbReference type="Pfam" id="PF13280">
    <property type="entry name" value="WYL"/>
    <property type="match status" value="1"/>
</dbReference>
<dbReference type="PIRSF" id="PIRSF016838">
    <property type="entry name" value="PafC"/>
    <property type="match status" value="1"/>
</dbReference>
<sequence>MSVRQEMPGRLLRLLSLLQSRREWPGGELAERVGVTTRTLRRDIDRLRALDYPVESTGGTGGGYRLGRGGRLPPLVLDDDEAVAVGVALAAAASVNPDLGESATGALAKLGQVLPARLRPRLAAAGSVAVAPPRGVPVDDLPDGVHADGPARDAGVGHPGVDPDRLALLAGACRDAEVVSLRYVSRGRGTDRRVEPHRLVLAEGRWYLSAHDLRRDAARIFRLDRMRDVTTTGRRFVPRPQSEDPVAQLRASFAAATYRNTAHVTIGLSESEVRRWVPALPGALEAEGPDRCRARVSADSARLVVQYTAMLTAVAAARGAAVTVDAEAAVAEPLRSLGATLSATP</sequence>
<keyword evidence="6" id="KW-1185">Reference proteome</keyword>
<dbReference type="PROSITE" id="PS52050">
    <property type="entry name" value="WYL"/>
    <property type="match status" value="1"/>
</dbReference>
<organism evidence="5 6">
    <name type="scientific">Prauserella alba</name>
    <dbReference type="NCBI Taxonomy" id="176898"/>
    <lineage>
        <taxon>Bacteria</taxon>
        <taxon>Bacillati</taxon>
        <taxon>Actinomycetota</taxon>
        <taxon>Actinomycetes</taxon>
        <taxon>Pseudonocardiales</taxon>
        <taxon>Pseudonocardiaceae</taxon>
        <taxon>Prauserella</taxon>
    </lineage>
</organism>
<dbReference type="InterPro" id="IPR018356">
    <property type="entry name" value="Tscrpt_reg_HTH_DeoR_CS"/>
</dbReference>
<evidence type="ECO:0000256" key="3">
    <source>
        <dbReference type="ARBA" id="ARBA00023163"/>
    </source>
</evidence>
<accession>A0ABN1VLQ6</accession>
<dbReference type="InterPro" id="IPR001034">
    <property type="entry name" value="DeoR_HTH"/>
</dbReference>
<keyword evidence="1" id="KW-0805">Transcription regulation</keyword>
<evidence type="ECO:0000313" key="5">
    <source>
        <dbReference type="EMBL" id="GAA1215335.1"/>
    </source>
</evidence>
<dbReference type="PROSITE" id="PS00894">
    <property type="entry name" value="HTH_DEOR_1"/>
    <property type="match status" value="1"/>
</dbReference>